<reference evidence="3" key="1">
    <citation type="submission" date="2020-10" db="EMBL/GenBank/DDBJ databases">
        <title>Taxonomic study of unclassified bacteria belonging to the class Ktedonobacteria.</title>
        <authorList>
            <person name="Yabe S."/>
            <person name="Wang C.M."/>
            <person name="Zheng Y."/>
            <person name="Sakai Y."/>
            <person name="Cavaletti L."/>
            <person name="Monciardini P."/>
            <person name="Donadio S."/>
        </authorList>
    </citation>
    <scope>NUCLEOTIDE SEQUENCE</scope>
    <source>
        <strain evidence="3">ID150040</strain>
    </source>
</reference>
<gene>
    <name evidence="3" type="ORF">KSF_095220</name>
</gene>
<comment type="similarity">
    <text evidence="1">Belongs to the short-chain dehydrogenases/reductases (SDR) family.</text>
</comment>
<comment type="caution">
    <text evidence="3">The sequence shown here is derived from an EMBL/GenBank/DDBJ whole genome shotgun (WGS) entry which is preliminary data.</text>
</comment>
<dbReference type="GO" id="GO:0016616">
    <property type="term" value="F:oxidoreductase activity, acting on the CH-OH group of donors, NAD or NADP as acceptor"/>
    <property type="evidence" value="ECO:0007669"/>
    <property type="project" value="TreeGrafter"/>
</dbReference>
<protein>
    <submittedName>
        <fullName evidence="3">Beta-ketoacyl-ACP reductase</fullName>
    </submittedName>
</protein>
<dbReference type="AlphaFoldDB" id="A0A8J3N5U9"/>
<dbReference type="EMBL" id="BNJK01000002">
    <property type="protein sequence ID" value="GHO99474.1"/>
    <property type="molecule type" value="Genomic_DNA"/>
</dbReference>
<dbReference type="SUPFAM" id="SSF51735">
    <property type="entry name" value="NAD(P)-binding Rossmann-fold domains"/>
    <property type="match status" value="1"/>
</dbReference>
<keyword evidence="2" id="KW-0560">Oxidoreductase</keyword>
<evidence type="ECO:0000313" key="3">
    <source>
        <dbReference type="EMBL" id="GHO99474.1"/>
    </source>
</evidence>
<evidence type="ECO:0000256" key="1">
    <source>
        <dbReference type="ARBA" id="ARBA00006484"/>
    </source>
</evidence>
<dbReference type="PANTHER" id="PTHR42760">
    <property type="entry name" value="SHORT-CHAIN DEHYDROGENASES/REDUCTASES FAMILY MEMBER"/>
    <property type="match status" value="1"/>
</dbReference>
<proteinExistence type="inferred from homology"/>
<keyword evidence="4" id="KW-1185">Reference proteome</keyword>
<dbReference type="FunFam" id="3.40.50.720:FF:000084">
    <property type="entry name" value="Short-chain dehydrogenase reductase"/>
    <property type="match status" value="1"/>
</dbReference>
<dbReference type="PRINTS" id="PR00081">
    <property type="entry name" value="GDHRDH"/>
</dbReference>
<dbReference type="Proteomes" id="UP000597444">
    <property type="component" value="Unassembled WGS sequence"/>
</dbReference>
<name>A0A8J3N5U9_9CHLR</name>
<sequence length="260" mass="27470">MSNQHIILKDQTLQGRVALITGASRGIGAATARLFATHGALVGVNYHRSEQEAFQIVREIEAAGGKALAVQASADDPLQLVAMVKRVEEELGPIHTLVLNAAPTKRFAFAPFIDFDWGVFQDMVLGELAGIYFPAQVVAPLMIQRKQGSIIAVSSPLSRMGWPGTLAHATGKAGVDAMARTLAVELGPHGIRVNTIAPGAVKTDSNPMPKEAEEMNIRTTPLGRVTQAEDVAGAIYLLALDEAGFISGSYTAASGGQFLE</sequence>
<dbReference type="Pfam" id="PF13561">
    <property type="entry name" value="adh_short_C2"/>
    <property type="match status" value="1"/>
</dbReference>
<organism evidence="3 4">
    <name type="scientific">Reticulibacter mediterranei</name>
    <dbReference type="NCBI Taxonomy" id="2778369"/>
    <lineage>
        <taxon>Bacteria</taxon>
        <taxon>Bacillati</taxon>
        <taxon>Chloroflexota</taxon>
        <taxon>Ktedonobacteria</taxon>
        <taxon>Ktedonobacterales</taxon>
        <taxon>Reticulibacteraceae</taxon>
        <taxon>Reticulibacter</taxon>
    </lineage>
</organism>
<dbReference type="Gene3D" id="3.40.50.720">
    <property type="entry name" value="NAD(P)-binding Rossmann-like Domain"/>
    <property type="match status" value="1"/>
</dbReference>
<dbReference type="InterPro" id="IPR036291">
    <property type="entry name" value="NAD(P)-bd_dom_sf"/>
</dbReference>
<dbReference type="RefSeq" id="WP_220210116.1">
    <property type="nucleotide sequence ID" value="NZ_BNJK01000002.1"/>
</dbReference>
<evidence type="ECO:0000256" key="2">
    <source>
        <dbReference type="ARBA" id="ARBA00023002"/>
    </source>
</evidence>
<dbReference type="InterPro" id="IPR002347">
    <property type="entry name" value="SDR_fam"/>
</dbReference>
<accession>A0A8J3N5U9</accession>
<evidence type="ECO:0000313" key="4">
    <source>
        <dbReference type="Proteomes" id="UP000597444"/>
    </source>
</evidence>